<comment type="subcellular location">
    <subcellularLocation>
        <location evidence="1">Membrane</location>
        <topology evidence="1">Multi-pass membrane protein</topology>
    </subcellularLocation>
</comment>
<keyword evidence="12" id="KW-1185">Reference proteome</keyword>
<feature type="transmembrane region" description="Helical" evidence="9">
    <location>
        <begin position="325"/>
        <end position="346"/>
    </location>
</feature>
<feature type="transmembrane region" description="Helical" evidence="9">
    <location>
        <begin position="556"/>
        <end position="576"/>
    </location>
</feature>
<feature type="transmembrane region" description="Helical" evidence="9">
    <location>
        <begin position="176"/>
        <end position="196"/>
    </location>
</feature>
<dbReference type="GO" id="GO:0005432">
    <property type="term" value="F:calcium:sodium antiporter activity"/>
    <property type="evidence" value="ECO:0007669"/>
    <property type="project" value="TreeGrafter"/>
</dbReference>
<evidence type="ECO:0000256" key="7">
    <source>
        <dbReference type="ARBA" id="ARBA00023136"/>
    </source>
</evidence>
<feature type="transmembrane region" description="Helical" evidence="9">
    <location>
        <begin position="112"/>
        <end position="135"/>
    </location>
</feature>
<dbReference type="InterPro" id="IPR051359">
    <property type="entry name" value="CaCA_antiporter"/>
</dbReference>
<feature type="transmembrane region" description="Helical" evidence="9">
    <location>
        <begin position="421"/>
        <end position="453"/>
    </location>
</feature>
<feature type="transmembrane region" description="Helical" evidence="9">
    <location>
        <begin position="521"/>
        <end position="544"/>
    </location>
</feature>
<dbReference type="HOGENOM" id="CLU_004979_3_0_1"/>
<feature type="coiled-coil region" evidence="8">
    <location>
        <begin position="193"/>
        <end position="244"/>
    </location>
</feature>
<dbReference type="OrthoDB" id="407410at2759"/>
<keyword evidence="4" id="KW-0406">Ion transport</keyword>
<dbReference type="OMA" id="IVVESHF"/>
<gene>
    <name evidence="11" type="primary">Dwil\GK21736</name>
    <name evidence="11" type="ORF">Dwil_GK21736</name>
</gene>
<sequence length="591" mass="67215">MAVSVEHRCQFAREIEDCDDVMNFFKYFELMYCVLHIRSKLDEICLVLLYLLIALALMVTIFHLVEFCFAPMLKVISIKLRMNEYLAGATLLAFGNSLPDLVANMLPVRATAPLYTITLSNSLAVILISGGTIVYLKPFIMNGHNTVKDLLFLALAGEVLDFIIMRGRQVTKQEAILFSMVYILFVIISIFDLILIRLNIRSLRKEIANLREDKFPSISTRIELNRLQSSLQQLEEDNQIKIRKGISNERRSTRRSDSFSERFIGFATRKVDDDMVDVDAEVTRTILHNSGNPKNLFLFSEFFESILPIDIEQWNGGGFCNRLCIILRAPLVFFCTIFIPVVDYHLDKHGWSKLLNCTQIITCPIIMITLTHAFFVSSYSGWFIKLDFSYSVWTLCGTIPLAIIVFLTARTDMPPPYHACFLILTCFSSLLIIGICAAELELLCAIIGAVFYMSEGFVAATLRSFAAAIADVLVNAALAVQGYEKMAIAAIFGSTLFNIVLGISIPCIFNENAQKQNASYWIYGIYGSTCYIFYNLTIVTFLWWTLTFNFYARRSAAIFSFTLYALFLLYCFLVELETIHEFSPDRIFLPK</sequence>
<reference evidence="11 12" key="1">
    <citation type="journal article" date="2007" name="Nature">
        <title>Evolution of genes and genomes on the Drosophila phylogeny.</title>
        <authorList>
            <consortium name="Drosophila 12 Genomes Consortium"/>
            <person name="Clark A.G."/>
            <person name="Eisen M.B."/>
            <person name="Smith D.R."/>
            <person name="Bergman C.M."/>
            <person name="Oliver B."/>
            <person name="Markow T.A."/>
            <person name="Kaufman T.C."/>
            <person name="Kellis M."/>
            <person name="Gelbart W."/>
            <person name="Iyer V.N."/>
            <person name="Pollard D.A."/>
            <person name="Sackton T.B."/>
            <person name="Larracuente A.M."/>
            <person name="Singh N.D."/>
            <person name="Abad J.P."/>
            <person name="Abt D.N."/>
            <person name="Adryan B."/>
            <person name="Aguade M."/>
            <person name="Akashi H."/>
            <person name="Anderson W.W."/>
            <person name="Aquadro C.F."/>
            <person name="Ardell D.H."/>
            <person name="Arguello R."/>
            <person name="Artieri C.G."/>
            <person name="Barbash D.A."/>
            <person name="Barker D."/>
            <person name="Barsanti P."/>
            <person name="Batterham P."/>
            <person name="Batzoglou S."/>
            <person name="Begun D."/>
            <person name="Bhutkar A."/>
            <person name="Blanco E."/>
            <person name="Bosak S.A."/>
            <person name="Bradley R.K."/>
            <person name="Brand A.D."/>
            <person name="Brent M.R."/>
            <person name="Brooks A.N."/>
            <person name="Brown R.H."/>
            <person name="Butlin R.K."/>
            <person name="Caggese C."/>
            <person name="Calvi B.R."/>
            <person name="Bernardo de Carvalho A."/>
            <person name="Caspi A."/>
            <person name="Castrezana S."/>
            <person name="Celniker S.E."/>
            <person name="Chang J.L."/>
            <person name="Chapple C."/>
            <person name="Chatterji S."/>
            <person name="Chinwalla A."/>
            <person name="Civetta A."/>
            <person name="Clifton S.W."/>
            <person name="Comeron J.M."/>
            <person name="Costello J.C."/>
            <person name="Coyne J.A."/>
            <person name="Daub J."/>
            <person name="David R.G."/>
            <person name="Delcher A.L."/>
            <person name="Delehaunty K."/>
            <person name="Do C.B."/>
            <person name="Ebling H."/>
            <person name="Edwards K."/>
            <person name="Eickbush T."/>
            <person name="Evans J.D."/>
            <person name="Filipski A."/>
            <person name="Findeiss S."/>
            <person name="Freyhult E."/>
            <person name="Fulton L."/>
            <person name="Fulton R."/>
            <person name="Garcia A.C."/>
            <person name="Gardiner A."/>
            <person name="Garfield D.A."/>
            <person name="Garvin B.E."/>
            <person name="Gibson G."/>
            <person name="Gilbert D."/>
            <person name="Gnerre S."/>
            <person name="Godfrey J."/>
            <person name="Good R."/>
            <person name="Gotea V."/>
            <person name="Gravely B."/>
            <person name="Greenberg A.J."/>
            <person name="Griffiths-Jones S."/>
            <person name="Gross S."/>
            <person name="Guigo R."/>
            <person name="Gustafson E.A."/>
            <person name="Haerty W."/>
            <person name="Hahn M.W."/>
            <person name="Halligan D.L."/>
            <person name="Halpern A.L."/>
            <person name="Halter G.M."/>
            <person name="Han M.V."/>
            <person name="Heger A."/>
            <person name="Hillier L."/>
            <person name="Hinrichs A.S."/>
            <person name="Holmes I."/>
            <person name="Hoskins R.A."/>
            <person name="Hubisz M.J."/>
            <person name="Hultmark D."/>
            <person name="Huntley M.A."/>
            <person name="Jaffe D.B."/>
            <person name="Jagadeeshan S."/>
            <person name="Jeck W.R."/>
            <person name="Johnson J."/>
            <person name="Jones C.D."/>
            <person name="Jordan W.C."/>
            <person name="Karpen G.H."/>
            <person name="Kataoka E."/>
            <person name="Keightley P.D."/>
            <person name="Kheradpour P."/>
            <person name="Kirkness E.F."/>
            <person name="Koerich L.B."/>
            <person name="Kristiansen K."/>
            <person name="Kudrna D."/>
            <person name="Kulathinal R.J."/>
            <person name="Kumar S."/>
            <person name="Kwok R."/>
            <person name="Lander E."/>
            <person name="Langley C.H."/>
            <person name="Lapoint R."/>
            <person name="Lazzaro B.P."/>
            <person name="Lee S.J."/>
            <person name="Levesque L."/>
            <person name="Li R."/>
            <person name="Lin C.F."/>
            <person name="Lin M.F."/>
            <person name="Lindblad-Toh K."/>
            <person name="Llopart A."/>
            <person name="Long M."/>
            <person name="Low L."/>
            <person name="Lozovsky E."/>
            <person name="Lu J."/>
            <person name="Luo M."/>
            <person name="Machado C.A."/>
            <person name="Makalowski W."/>
            <person name="Marzo M."/>
            <person name="Matsuda M."/>
            <person name="Matzkin L."/>
            <person name="McAllister B."/>
            <person name="McBride C.S."/>
            <person name="McKernan B."/>
            <person name="McKernan K."/>
            <person name="Mendez-Lago M."/>
            <person name="Minx P."/>
            <person name="Mollenhauer M.U."/>
            <person name="Montooth K."/>
            <person name="Mount S.M."/>
            <person name="Mu X."/>
            <person name="Myers E."/>
            <person name="Negre B."/>
            <person name="Newfeld S."/>
            <person name="Nielsen R."/>
            <person name="Noor M.A."/>
            <person name="O'Grady P."/>
            <person name="Pachter L."/>
            <person name="Papaceit M."/>
            <person name="Parisi M.J."/>
            <person name="Parisi M."/>
            <person name="Parts L."/>
            <person name="Pedersen J.S."/>
            <person name="Pesole G."/>
            <person name="Phillippy A.M."/>
            <person name="Ponting C.P."/>
            <person name="Pop M."/>
            <person name="Porcelli D."/>
            <person name="Powell J.R."/>
            <person name="Prohaska S."/>
            <person name="Pruitt K."/>
            <person name="Puig M."/>
            <person name="Quesneville H."/>
            <person name="Ram K.R."/>
            <person name="Rand D."/>
            <person name="Rasmussen M.D."/>
            <person name="Reed L.K."/>
            <person name="Reenan R."/>
            <person name="Reily A."/>
            <person name="Remington K.A."/>
            <person name="Rieger T.T."/>
            <person name="Ritchie M.G."/>
            <person name="Robin C."/>
            <person name="Rogers Y.H."/>
            <person name="Rohde C."/>
            <person name="Rozas J."/>
            <person name="Rubenfield M.J."/>
            <person name="Ruiz A."/>
            <person name="Russo S."/>
            <person name="Salzberg S.L."/>
            <person name="Sanchez-Gracia A."/>
            <person name="Saranga D.J."/>
            <person name="Sato H."/>
            <person name="Schaeffer S.W."/>
            <person name="Schatz M.C."/>
            <person name="Schlenke T."/>
            <person name="Schwartz R."/>
            <person name="Segarra C."/>
            <person name="Singh R.S."/>
            <person name="Sirot L."/>
            <person name="Sirota M."/>
            <person name="Sisneros N.B."/>
            <person name="Smith C.D."/>
            <person name="Smith T.F."/>
            <person name="Spieth J."/>
            <person name="Stage D.E."/>
            <person name="Stark A."/>
            <person name="Stephan W."/>
            <person name="Strausberg R.L."/>
            <person name="Strempel S."/>
            <person name="Sturgill D."/>
            <person name="Sutton G."/>
            <person name="Sutton G.G."/>
            <person name="Tao W."/>
            <person name="Teichmann S."/>
            <person name="Tobari Y.N."/>
            <person name="Tomimura Y."/>
            <person name="Tsolas J.M."/>
            <person name="Valente V.L."/>
            <person name="Venter E."/>
            <person name="Venter J.C."/>
            <person name="Vicario S."/>
            <person name="Vieira F.G."/>
            <person name="Vilella A.J."/>
            <person name="Villasante A."/>
            <person name="Walenz B."/>
            <person name="Wang J."/>
            <person name="Wasserman M."/>
            <person name="Watts T."/>
            <person name="Wilson D."/>
            <person name="Wilson R.K."/>
            <person name="Wing R.A."/>
            <person name="Wolfner M.F."/>
            <person name="Wong A."/>
            <person name="Wong G.K."/>
            <person name="Wu C.I."/>
            <person name="Wu G."/>
            <person name="Yamamoto D."/>
            <person name="Yang H.P."/>
            <person name="Yang S.P."/>
            <person name="Yorke J.A."/>
            <person name="Yoshida K."/>
            <person name="Zdobnov E."/>
            <person name="Zhang P."/>
            <person name="Zhang Y."/>
            <person name="Zimin A.V."/>
            <person name="Baldwin J."/>
            <person name="Abdouelleil A."/>
            <person name="Abdulkadir J."/>
            <person name="Abebe A."/>
            <person name="Abera B."/>
            <person name="Abreu J."/>
            <person name="Acer S.C."/>
            <person name="Aftuck L."/>
            <person name="Alexander A."/>
            <person name="An P."/>
            <person name="Anderson E."/>
            <person name="Anderson S."/>
            <person name="Arachi H."/>
            <person name="Azer M."/>
            <person name="Bachantsang P."/>
            <person name="Barry A."/>
            <person name="Bayul T."/>
            <person name="Berlin A."/>
            <person name="Bessette D."/>
            <person name="Bloom T."/>
            <person name="Blye J."/>
            <person name="Boguslavskiy L."/>
            <person name="Bonnet C."/>
            <person name="Boukhgalter B."/>
            <person name="Bourzgui I."/>
            <person name="Brown A."/>
            <person name="Cahill P."/>
            <person name="Channer S."/>
            <person name="Cheshatsang Y."/>
            <person name="Chuda L."/>
            <person name="Citroen M."/>
            <person name="Collymore A."/>
            <person name="Cooke P."/>
            <person name="Costello M."/>
            <person name="D'Aco K."/>
            <person name="Daza R."/>
            <person name="De Haan G."/>
            <person name="DeGray S."/>
            <person name="DeMaso C."/>
            <person name="Dhargay N."/>
            <person name="Dooley K."/>
            <person name="Dooley E."/>
            <person name="Doricent M."/>
            <person name="Dorje P."/>
            <person name="Dorjee K."/>
            <person name="Dupes A."/>
            <person name="Elong R."/>
            <person name="Falk J."/>
            <person name="Farina A."/>
            <person name="Faro S."/>
            <person name="Ferguson D."/>
            <person name="Fisher S."/>
            <person name="Foley C.D."/>
            <person name="Franke A."/>
            <person name="Friedrich D."/>
            <person name="Gadbois L."/>
            <person name="Gearin G."/>
            <person name="Gearin C.R."/>
            <person name="Giannoukos G."/>
            <person name="Goode T."/>
            <person name="Graham J."/>
            <person name="Grandbois E."/>
            <person name="Grewal S."/>
            <person name="Gyaltsen K."/>
            <person name="Hafez N."/>
            <person name="Hagos B."/>
            <person name="Hall J."/>
            <person name="Henson C."/>
            <person name="Hollinger A."/>
            <person name="Honan T."/>
            <person name="Huard M.D."/>
            <person name="Hughes L."/>
            <person name="Hurhula B."/>
            <person name="Husby M.E."/>
            <person name="Kamat A."/>
            <person name="Kanga B."/>
            <person name="Kashin S."/>
            <person name="Khazanovich D."/>
            <person name="Kisner P."/>
            <person name="Lance K."/>
            <person name="Lara M."/>
            <person name="Lee W."/>
            <person name="Lennon N."/>
            <person name="Letendre F."/>
            <person name="LeVine R."/>
            <person name="Lipovsky A."/>
            <person name="Liu X."/>
            <person name="Liu J."/>
            <person name="Liu S."/>
            <person name="Lokyitsang T."/>
            <person name="Lokyitsang Y."/>
            <person name="Lubonja R."/>
            <person name="Lui A."/>
            <person name="MacDonald P."/>
            <person name="Magnisalis V."/>
            <person name="Maru K."/>
            <person name="Matthews C."/>
            <person name="McCusker W."/>
            <person name="McDonough S."/>
            <person name="Mehta T."/>
            <person name="Meldrim J."/>
            <person name="Meneus L."/>
            <person name="Mihai O."/>
            <person name="Mihalev A."/>
            <person name="Mihova T."/>
            <person name="Mittelman R."/>
            <person name="Mlenga V."/>
            <person name="Montmayeur A."/>
            <person name="Mulrain L."/>
            <person name="Navidi A."/>
            <person name="Naylor J."/>
            <person name="Negash T."/>
            <person name="Nguyen T."/>
            <person name="Nguyen N."/>
            <person name="Nicol R."/>
            <person name="Norbu C."/>
            <person name="Norbu N."/>
            <person name="Novod N."/>
            <person name="O'Neill B."/>
            <person name="Osman S."/>
            <person name="Markiewicz E."/>
            <person name="Oyono O.L."/>
            <person name="Patti C."/>
            <person name="Phunkhang P."/>
            <person name="Pierre F."/>
            <person name="Priest M."/>
            <person name="Raghuraman S."/>
            <person name="Rege F."/>
            <person name="Reyes R."/>
            <person name="Rise C."/>
            <person name="Rogov P."/>
            <person name="Ross K."/>
            <person name="Ryan E."/>
            <person name="Settipalli S."/>
            <person name="Shea T."/>
            <person name="Sherpa N."/>
            <person name="Shi L."/>
            <person name="Shih D."/>
            <person name="Sparrow T."/>
            <person name="Spaulding J."/>
            <person name="Stalker J."/>
            <person name="Stange-Thomann N."/>
            <person name="Stavropoulos S."/>
            <person name="Stone C."/>
            <person name="Strader C."/>
            <person name="Tesfaye S."/>
            <person name="Thomson T."/>
            <person name="Thoulutsang Y."/>
            <person name="Thoulutsang D."/>
            <person name="Topham K."/>
            <person name="Topping I."/>
            <person name="Tsamla T."/>
            <person name="Vassiliev H."/>
            <person name="Vo A."/>
            <person name="Wangchuk T."/>
            <person name="Wangdi T."/>
            <person name="Weiand M."/>
            <person name="Wilkinson J."/>
            <person name="Wilson A."/>
            <person name="Yadav S."/>
            <person name="Young G."/>
            <person name="Yu Q."/>
            <person name="Zembek L."/>
            <person name="Zhong D."/>
            <person name="Zimmer A."/>
            <person name="Zwirko Z."/>
            <person name="Jaffe D.B."/>
            <person name="Alvarez P."/>
            <person name="Brockman W."/>
            <person name="Butler J."/>
            <person name="Chin C."/>
            <person name="Gnerre S."/>
            <person name="Grabherr M."/>
            <person name="Kleber M."/>
            <person name="Mauceli E."/>
            <person name="MacCallum I."/>
        </authorList>
    </citation>
    <scope>NUCLEOTIDE SEQUENCE [LARGE SCALE GENOMIC DNA]</scope>
    <source>
        <strain evidence="12">Tucson 14030-0811.24</strain>
    </source>
</reference>
<feature type="domain" description="Sodium/calcium exchanger membrane region" evidence="10">
    <location>
        <begin position="423"/>
        <end position="572"/>
    </location>
</feature>
<evidence type="ECO:0000313" key="11">
    <source>
        <dbReference type="EMBL" id="EDW74074.1"/>
    </source>
</evidence>
<dbReference type="Proteomes" id="UP000007798">
    <property type="component" value="Unassembled WGS sequence"/>
</dbReference>
<keyword evidence="2" id="KW-0813">Transport</keyword>
<evidence type="ECO:0000256" key="6">
    <source>
        <dbReference type="ARBA" id="ARBA00022989"/>
    </source>
</evidence>
<keyword evidence="8" id="KW-0175">Coiled coil</keyword>
<evidence type="ECO:0000256" key="8">
    <source>
        <dbReference type="SAM" id="Coils"/>
    </source>
</evidence>
<dbReference type="FunCoup" id="B4MPN5">
    <property type="interactions" value="43"/>
</dbReference>
<evidence type="ECO:0000256" key="9">
    <source>
        <dbReference type="SAM" id="Phobius"/>
    </source>
</evidence>
<dbReference type="InParanoid" id="B4MPN5"/>
<feature type="transmembrane region" description="Helical" evidence="9">
    <location>
        <begin position="388"/>
        <end position="409"/>
    </location>
</feature>
<dbReference type="InterPro" id="IPR004837">
    <property type="entry name" value="NaCa_Exmemb"/>
</dbReference>
<dbReference type="EMBL" id="CH963849">
    <property type="protein sequence ID" value="EDW74074.1"/>
    <property type="molecule type" value="Genomic_DNA"/>
</dbReference>
<feature type="transmembrane region" description="Helical" evidence="9">
    <location>
        <begin position="486"/>
        <end position="509"/>
    </location>
</feature>
<feature type="transmembrane region" description="Helical" evidence="9">
    <location>
        <begin position="85"/>
        <end position="106"/>
    </location>
</feature>
<dbReference type="PhylomeDB" id="B4MPN5"/>
<organism evidence="12">
    <name type="scientific">Drosophila willistoni</name>
    <name type="common">Fruit fly</name>
    <dbReference type="NCBI Taxonomy" id="7260"/>
    <lineage>
        <taxon>Eukaryota</taxon>
        <taxon>Metazoa</taxon>
        <taxon>Ecdysozoa</taxon>
        <taxon>Arthropoda</taxon>
        <taxon>Hexapoda</taxon>
        <taxon>Insecta</taxon>
        <taxon>Pterygota</taxon>
        <taxon>Neoptera</taxon>
        <taxon>Endopterygota</taxon>
        <taxon>Diptera</taxon>
        <taxon>Brachycera</taxon>
        <taxon>Muscomorpha</taxon>
        <taxon>Ephydroidea</taxon>
        <taxon>Drosophilidae</taxon>
        <taxon>Drosophila</taxon>
        <taxon>Sophophora</taxon>
    </lineage>
</organism>
<evidence type="ECO:0000313" key="12">
    <source>
        <dbReference type="Proteomes" id="UP000007798"/>
    </source>
</evidence>
<accession>B4MPN5</accession>
<feature type="transmembrane region" description="Helical" evidence="9">
    <location>
        <begin position="358"/>
        <end position="376"/>
    </location>
</feature>
<dbReference type="InterPro" id="IPR044880">
    <property type="entry name" value="NCX_ion-bd_dom_sf"/>
</dbReference>
<feature type="domain" description="Sodium/calcium exchanger membrane region" evidence="10">
    <location>
        <begin position="52"/>
        <end position="191"/>
    </location>
</feature>
<evidence type="ECO:0000256" key="4">
    <source>
        <dbReference type="ARBA" id="ARBA00022568"/>
    </source>
</evidence>
<keyword evidence="4" id="KW-0109">Calcium transport</keyword>
<evidence type="ECO:0000259" key="10">
    <source>
        <dbReference type="Pfam" id="PF01699"/>
    </source>
</evidence>
<keyword evidence="5 9" id="KW-0812">Transmembrane</keyword>
<dbReference type="GO" id="GO:0006874">
    <property type="term" value="P:intracellular calcium ion homeostasis"/>
    <property type="evidence" value="ECO:0007669"/>
    <property type="project" value="TreeGrafter"/>
</dbReference>
<feature type="transmembrane region" description="Helical" evidence="9">
    <location>
        <begin position="47"/>
        <end position="73"/>
    </location>
</feature>
<dbReference type="Gene3D" id="1.20.1420.30">
    <property type="entry name" value="NCX, central ion-binding region"/>
    <property type="match status" value="2"/>
</dbReference>
<name>B4MPN5_DROWI</name>
<evidence type="ECO:0000256" key="3">
    <source>
        <dbReference type="ARBA" id="ARBA00022449"/>
    </source>
</evidence>
<protein>
    <submittedName>
        <fullName evidence="11">GK21736</fullName>
    </submittedName>
</protein>
<dbReference type="PANTHER" id="PTHR12266:SF0">
    <property type="entry name" value="MITOCHONDRIAL SODIUM_CALCIUM EXCHANGER PROTEIN"/>
    <property type="match status" value="1"/>
</dbReference>
<dbReference type="Pfam" id="PF01699">
    <property type="entry name" value="Na_Ca_ex"/>
    <property type="match status" value="2"/>
</dbReference>
<dbReference type="PANTHER" id="PTHR12266">
    <property type="entry name" value="NA+/CA2+ K+ INDEPENDENT EXCHANGER"/>
    <property type="match status" value="1"/>
</dbReference>
<keyword evidence="4" id="KW-0106">Calcium</keyword>
<dbReference type="AlphaFoldDB" id="B4MPN5"/>
<keyword evidence="3" id="KW-0050">Antiport</keyword>
<dbReference type="GO" id="GO:0016020">
    <property type="term" value="C:membrane"/>
    <property type="evidence" value="ECO:0007669"/>
    <property type="project" value="UniProtKB-SubCell"/>
</dbReference>
<proteinExistence type="predicted"/>
<evidence type="ECO:0000256" key="2">
    <source>
        <dbReference type="ARBA" id="ARBA00022448"/>
    </source>
</evidence>
<dbReference type="eggNOG" id="KOG2399">
    <property type="taxonomic scope" value="Eukaryota"/>
</dbReference>
<keyword evidence="6 9" id="KW-1133">Transmembrane helix</keyword>
<keyword evidence="7 9" id="KW-0472">Membrane</keyword>
<evidence type="ECO:0000256" key="1">
    <source>
        <dbReference type="ARBA" id="ARBA00004141"/>
    </source>
</evidence>
<evidence type="ECO:0000256" key="5">
    <source>
        <dbReference type="ARBA" id="ARBA00022692"/>
    </source>
</evidence>